<keyword evidence="2" id="KW-1185">Reference proteome</keyword>
<comment type="caution">
    <text evidence="1">The sequence shown here is derived from an EMBL/GenBank/DDBJ whole genome shotgun (WGS) entry which is preliminary data.</text>
</comment>
<dbReference type="OrthoDB" id="10058237at2759"/>
<organism evidence="1 2">
    <name type="scientific">Symbiodinium pilosum</name>
    <name type="common">Dinoflagellate</name>
    <dbReference type="NCBI Taxonomy" id="2952"/>
    <lineage>
        <taxon>Eukaryota</taxon>
        <taxon>Sar</taxon>
        <taxon>Alveolata</taxon>
        <taxon>Dinophyceae</taxon>
        <taxon>Suessiales</taxon>
        <taxon>Symbiodiniaceae</taxon>
        <taxon>Symbiodinium</taxon>
    </lineage>
</organism>
<evidence type="ECO:0000313" key="2">
    <source>
        <dbReference type="Proteomes" id="UP000649617"/>
    </source>
</evidence>
<dbReference type="Proteomes" id="UP000649617">
    <property type="component" value="Unassembled WGS sequence"/>
</dbReference>
<evidence type="ECO:0000313" key="1">
    <source>
        <dbReference type="EMBL" id="CAE7599856.1"/>
    </source>
</evidence>
<sequence>MGVREGFFAYSFGRERGTRLAPFLLAANKLYLTTANHHSRMLRAVLDDLAMVRARLMVLPNDGGHVGDTRIAGWKVAIS</sequence>
<dbReference type="EMBL" id="CAJNIZ010040158">
    <property type="protein sequence ID" value="CAE7599856.1"/>
    <property type="molecule type" value="Genomic_DNA"/>
</dbReference>
<name>A0A812UW29_SYMPI</name>
<proteinExistence type="predicted"/>
<reference evidence="1" key="1">
    <citation type="submission" date="2021-02" db="EMBL/GenBank/DDBJ databases">
        <authorList>
            <person name="Dougan E. K."/>
            <person name="Rhodes N."/>
            <person name="Thang M."/>
            <person name="Chan C."/>
        </authorList>
    </citation>
    <scope>NUCLEOTIDE SEQUENCE</scope>
</reference>
<dbReference type="AlphaFoldDB" id="A0A812UW29"/>
<accession>A0A812UW29</accession>
<protein>
    <submittedName>
        <fullName evidence="1">Uncharacterized protein</fullName>
    </submittedName>
</protein>
<feature type="non-terminal residue" evidence="1">
    <location>
        <position position="1"/>
    </location>
</feature>
<gene>
    <name evidence="1" type="ORF">SPIL2461_LOCUS15919</name>
</gene>